<dbReference type="RefSeq" id="WP_284341150.1">
    <property type="nucleotide sequence ID" value="NZ_BSNS01000012.1"/>
</dbReference>
<reference evidence="3" key="1">
    <citation type="journal article" date="2019" name="Int. J. Syst. Evol. Microbiol.">
        <title>The Global Catalogue of Microorganisms (GCM) 10K type strain sequencing project: providing services to taxonomists for standard genome sequencing and annotation.</title>
        <authorList>
            <consortium name="The Broad Institute Genomics Platform"/>
            <consortium name="The Broad Institute Genome Sequencing Center for Infectious Disease"/>
            <person name="Wu L."/>
            <person name="Ma J."/>
        </authorList>
    </citation>
    <scope>NUCLEOTIDE SEQUENCE [LARGE SCALE GENOMIC DNA]</scope>
    <source>
        <strain evidence="3">NBRC 112416</strain>
    </source>
</reference>
<evidence type="ECO:0000313" key="3">
    <source>
        <dbReference type="Proteomes" id="UP001156691"/>
    </source>
</evidence>
<evidence type="ECO:0000256" key="1">
    <source>
        <dbReference type="SAM" id="Phobius"/>
    </source>
</evidence>
<sequence length="53" mass="5532">MTRTQYSITDGNRAGTQPGIAYDARIGTMDVLLSLTPAAIVLAAATVLLLVLI</sequence>
<dbReference type="Proteomes" id="UP001156691">
    <property type="component" value="Unassembled WGS sequence"/>
</dbReference>
<name>A0ABQ5W6M2_9HYPH</name>
<dbReference type="EMBL" id="BSNS01000012">
    <property type="protein sequence ID" value="GLQ55734.1"/>
    <property type="molecule type" value="Genomic_DNA"/>
</dbReference>
<evidence type="ECO:0000313" key="2">
    <source>
        <dbReference type="EMBL" id="GLQ55734.1"/>
    </source>
</evidence>
<organism evidence="2 3">
    <name type="scientific">Devosia nitrariae</name>
    <dbReference type="NCBI Taxonomy" id="2071872"/>
    <lineage>
        <taxon>Bacteria</taxon>
        <taxon>Pseudomonadati</taxon>
        <taxon>Pseudomonadota</taxon>
        <taxon>Alphaproteobacteria</taxon>
        <taxon>Hyphomicrobiales</taxon>
        <taxon>Devosiaceae</taxon>
        <taxon>Devosia</taxon>
    </lineage>
</organism>
<keyword evidence="1" id="KW-0812">Transmembrane</keyword>
<comment type="caution">
    <text evidence="2">The sequence shown here is derived from an EMBL/GenBank/DDBJ whole genome shotgun (WGS) entry which is preliminary data.</text>
</comment>
<accession>A0ABQ5W6M2</accession>
<keyword evidence="1" id="KW-1133">Transmembrane helix</keyword>
<keyword evidence="1" id="KW-0472">Membrane</keyword>
<protein>
    <submittedName>
        <fullName evidence="2">Uncharacterized protein</fullName>
    </submittedName>
</protein>
<keyword evidence="3" id="KW-1185">Reference proteome</keyword>
<feature type="transmembrane region" description="Helical" evidence="1">
    <location>
        <begin position="31"/>
        <end position="52"/>
    </location>
</feature>
<gene>
    <name evidence="2" type="ORF">GCM10010862_29930</name>
</gene>
<proteinExistence type="predicted"/>